<evidence type="ECO:0000256" key="1">
    <source>
        <dbReference type="SAM" id="MobiDB-lite"/>
    </source>
</evidence>
<dbReference type="RefSeq" id="WP_031125840.1">
    <property type="nucleotide sequence ID" value="NZ_CP054926.1"/>
</dbReference>
<dbReference type="Pfam" id="PF14013">
    <property type="entry name" value="MT0933_antitox"/>
    <property type="match status" value="1"/>
</dbReference>
<dbReference type="GeneID" id="87634920"/>
<accession>A0A7H8MUP2</accession>
<feature type="compositionally biased region" description="Low complexity" evidence="1">
    <location>
        <begin position="82"/>
        <end position="91"/>
    </location>
</feature>
<dbReference type="AlphaFoldDB" id="A0A7H8MUP2"/>
<feature type="compositionally biased region" description="Pro residues" evidence="1">
    <location>
        <begin position="100"/>
        <end position="109"/>
    </location>
</feature>
<dbReference type="Proteomes" id="UP000509345">
    <property type="component" value="Chromosome"/>
</dbReference>
<gene>
    <name evidence="2" type="ORF">HUT09_27005</name>
</gene>
<feature type="region of interest" description="Disordered" evidence="1">
    <location>
        <begin position="1"/>
        <end position="109"/>
    </location>
</feature>
<proteinExistence type="predicted"/>
<evidence type="ECO:0000313" key="3">
    <source>
        <dbReference type="Proteomes" id="UP000509345"/>
    </source>
</evidence>
<protein>
    <submittedName>
        <fullName evidence="2">Antitoxin</fullName>
    </submittedName>
</protein>
<feature type="compositionally biased region" description="Gly residues" evidence="1">
    <location>
        <begin position="69"/>
        <end position="81"/>
    </location>
</feature>
<dbReference type="EMBL" id="CP054926">
    <property type="protein sequence ID" value="QKW45895.1"/>
    <property type="molecule type" value="Genomic_DNA"/>
</dbReference>
<dbReference type="InterPro" id="IPR028037">
    <property type="entry name" value="Antitoxin_Rv0909/MT0933"/>
</dbReference>
<evidence type="ECO:0000313" key="2">
    <source>
        <dbReference type="EMBL" id="QKW45895.1"/>
    </source>
</evidence>
<organism evidence="2 3">
    <name type="scientific">Streptomyces microflavus</name>
    <name type="common">Streptomyces lipmanii</name>
    <dbReference type="NCBI Taxonomy" id="1919"/>
    <lineage>
        <taxon>Bacteria</taxon>
        <taxon>Bacillati</taxon>
        <taxon>Actinomycetota</taxon>
        <taxon>Actinomycetes</taxon>
        <taxon>Kitasatosporales</taxon>
        <taxon>Streptomycetaceae</taxon>
        <taxon>Streptomyces</taxon>
    </lineage>
</organism>
<feature type="compositionally biased region" description="Basic and acidic residues" evidence="1">
    <location>
        <begin position="27"/>
        <end position="68"/>
    </location>
</feature>
<name>A0A7H8MUP2_STRMI</name>
<sequence>MGFLDNLKAKLGPAKEKVGDLAQQHGGKIEQGLDKAARTVDQKTKGKYSDKIDTGTRKAKEAVDKLGQKDGGAPGGHGTPGTPGTYGTPGAPGAPGAPGTTPPPPPPAH</sequence>
<reference evidence="2 3" key="1">
    <citation type="submission" date="2020-06" db="EMBL/GenBank/DDBJ databases">
        <title>Genome mining for natural products.</title>
        <authorList>
            <person name="Zhang B."/>
            <person name="Shi J."/>
            <person name="Ge H."/>
        </authorList>
    </citation>
    <scope>NUCLEOTIDE SEQUENCE [LARGE SCALE GENOMIC DNA]</scope>
    <source>
        <strain evidence="2 3">NA06532</strain>
    </source>
</reference>